<dbReference type="GO" id="GO:0016020">
    <property type="term" value="C:membrane"/>
    <property type="evidence" value="ECO:0007669"/>
    <property type="project" value="UniProtKB-SubCell"/>
</dbReference>
<evidence type="ECO:0000313" key="7">
    <source>
        <dbReference type="Proteomes" id="UP001162162"/>
    </source>
</evidence>
<name>A0AAV8XZD4_9CUCU</name>
<evidence type="ECO:0000256" key="4">
    <source>
        <dbReference type="ARBA" id="ARBA00022989"/>
    </source>
</evidence>
<comment type="subcellular location">
    <subcellularLocation>
        <location evidence="1">Membrane</location>
    </subcellularLocation>
</comment>
<evidence type="ECO:0008006" key="8">
    <source>
        <dbReference type="Google" id="ProtNLM"/>
    </source>
</evidence>
<dbReference type="GO" id="GO:0012505">
    <property type="term" value="C:endomembrane system"/>
    <property type="evidence" value="ECO:0007669"/>
    <property type="project" value="TreeGrafter"/>
</dbReference>
<keyword evidence="3" id="KW-0812">Transmembrane</keyword>
<organism evidence="6 7">
    <name type="scientific">Aromia moschata</name>
    <dbReference type="NCBI Taxonomy" id="1265417"/>
    <lineage>
        <taxon>Eukaryota</taxon>
        <taxon>Metazoa</taxon>
        <taxon>Ecdysozoa</taxon>
        <taxon>Arthropoda</taxon>
        <taxon>Hexapoda</taxon>
        <taxon>Insecta</taxon>
        <taxon>Pterygota</taxon>
        <taxon>Neoptera</taxon>
        <taxon>Endopterygota</taxon>
        <taxon>Coleoptera</taxon>
        <taxon>Polyphaga</taxon>
        <taxon>Cucujiformia</taxon>
        <taxon>Chrysomeloidea</taxon>
        <taxon>Cerambycidae</taxon>
        <taxon>Cerambycinae</taxon>
        <taxon>Callichromatini</taxon>
        <taxon>Aromia</taxon>
    </lineage>
</organism>
<dbReference type="InterPro" id="IPR029454">
    <property type="entry name" value="ODR-4-like"/>
</dbReference>
<evidence type="ECO:0000256" key="2">
    <source>
        <dbReference type="ARBA" id="ARBA00010131"/>
    </source>
</evidence>
<dbReference type="AlphaFoldDB" id="A0AAV8XZD4"/>
<sequence length="335" mass="37382">MVRSAVADDHLLAYITDIARADIYSIGLILGQTCFGKDYVIHLAKTPPFQTDEDKAAGCSPKQPGSISEFNESWIADHARQATRMLPGGMYVLGVFVISPEDVLSPFHPKVKSVLNAVHKLLESTKYLYGNTDTEKLVVSYSTKLKRCFTKAYDVVTSNVQPAEIKFVPKGGILEEIDDGLVNTVFLFDGEFKDGDENLESIGRKKKAPRLSSKGFQDTQENSKPIHVSMYQSSESSVGSELHEVFESGGQLRIVGQVASKLWLQPKMSIGDAAKAIRQDIMHINCVHEPPRRVLITLPNSTITLSDYLFPGEGAQDTQYLLKNYWTYKLMENWR</sequence>
<keyword evidence="5" id="KW-0472">Membrane</keyword>
<protein>
    <recommendedName>
        <fullName evidence="8">Protein kinase domain-containing protein</fullName>
    </recommendedName>
</protein>
<gene>
    <name evidence="6" type="ORF">NQ318_011767</name>
</gene>
<keyword evidence="4" id="KW-1133">Transmembrane helix</keyword>
<dbReference type="EMBL" id="JAPWTK010000250">
    <property type="protein sequence ID" value="KAJ8944509.1"/>
    <property type="molecule type" value="Genomic_DNA"/>
</dbReference>
<proteinExistence type="inferred from homology"/>
<keyword evidence="7" id="KW-1185">Reference proteome</keyword>
<dbReference type="Proteomes" id="UP001162162">
    <property type="component" value="Unassembled WGS sequence"/>
</dbReference>
<dbReference type="GO" id="GO:0008104">
    <property type="term" value="P:intracellular protein localization"/>
    <property type="evidence" value="ECO:0007669"/>
    <property type="project" value="TreeGrafter"/>
</dbReference>
<comment type="similarity">
    <text evidence="2">Belongs to the ODR-4 family.</text>
</comment>
<accession>A0AAV8XZD4</accession>
<comment type="caution">
    <text evidence="6">The sequence shown here is derived from an EMBL/GenBank/DDBJ whole genome shotgun (WGS) entry which is preliminary data.</text>
</comment>
<dbReference type="PANTHER" id="PTHR33966">
    <property type="entry name" value="PROTEIN ODR-4 HOMOLOG"/>
    <property type="match status" value="1"/>
</dbReference>
<reference evidence="6" key="1">
    <citation type="journal article" date="2023" name="Insect Mol. Biol.">
        <title>Genome sequencing provides insights into the evolution of gene families encoding plant cell wall-degrading enzymes in longhorned beetles.</title>
        <authorList>
            <person name="Shin N.R."/>
            <person name="Okamura Y."/>
            <person name="Kirsch R."/>
            <person name="Pauchet Y."/>
        </authorList>
    </citation>
    <scope>NUCLEOTIDE SEQUENCE</scope>
    <source>
        <strain evidence="6">AMC_N1</strain>
    </source>
</reference>
<evidence type="ECO:0000256" key="1">
    <source>
        <dbReference type="ARBA" id="ARBA00004370"/>
    </source>
</evidence>
<evidence type="ECO:0000256" key="3">
    <source>
        <dbReference type="ARBA" id="ARBA00022692"/>
    </source>
</evidence>
<dbReference type="Pfam" id="PF14778">
    <property type="entry name" value="ODR4-like"/>
    <property type="match status" value="3"/>
</dbReference>
<dbReference type="PANTHER" id="PTHR33966:SF1">
    <property type="entry name" value="PROTEIN ODR-4 HOMOLOG"/>
    <property type="match status" value="1"/>
</dbReference>
<evidence type="ECO:0000256" key="5">
    <source>
        <dbReference type="ARBA" id="ARBA00023136"/>
    </source>
</evidence>
<evidence type="ECO:0000313" key="6">
    <source>
        <dbReference type="EMBL" id="KAJ8944509.1"/>
    </source>
</evidence>